<keyword evidence="2" id="KW-1185">Reference proteome</keyword>
<dbReference type="EMBL" id="CP071090">
    <property type="protein sequence ID" value="QSQ25743.1"/>
    <property type="molecule type" value="Genomic_DNA"/>
</dbReference>
<organism evidence="1 2">
    <name type="scientific">Pyxidicoccus parkwayensis</name>
    <dbReference type="NCBI Taxonomy" id="2813578"/>
    <lineage>
        <taxon>Bacteria</taxon>
        <taxon>Pseudomonadati</taxon>
        <taxon>Myxococcota</taxon>
        <taxon>Myxococcia</taxon>
        <taxon>Myxococcales</taxon>
        <taxon>Cystobacterineae</taxon>
        <taxon>Myxococcaceae</taxon>
        <taxon>Pyxidicoccus</taxon>
    </lineage>
</organism>
<reference evidence="1 2" key="1">
    <citation type="submission" date="2021-02" db="EMBL/GenBank/DDBJ databases">
        <title>De Novo genome assembly of isolated myxobacteria.</title>
        <authorList>
            <person name="Stevens D.C."/>
        </authorList>
    </citation>
    <scope>NUCLEOTIDE SEQUENCE [LARGE SCALE GENOMIC DNA]</scope>
    <source>
        <strain evidence="2">SCPEA02</strain>
    </source>
</reference>
<accession>A0ABX7P5L8</accession>
<proteinExistence type="predicted"/>
<protein>
    <submittedName>
        <fullName evidence="1">DUF721 domain-containing protein</fullName>
    </submittedName>
</protein>
<dbReference type="PANTHER" id="PTHR36456:SF1">
    <property type="entry name" value="UPF0232 PROTEIN SCO3875"/>
    <property type="match status" value="1"/>
</dbReference>
<gene>
    <name evidence="1" type="ORF">JY651_12765</name>
</gene>
<sequence length="99" mass="10871">MARSEPKSIESLLPRVLARLAEESGRGQTLAPVWAAVVGPHLARHTTPHALQGRTLVIDVAGPEWLRSLEDEAASLCERLNARLGENLVKTLAFRLEVR</sequence>
<evidence type="ECO:0000313" key="2">
    <source>
        <dbReference type="Proteomes" id="UP000662747"/>
    </source>
</evidence>
<name>A0ABX7P5L8_9BACT</name>
<dbReference type="Pfam" id="PF05258">
    <property type="entry name" value="DciA"/>
    <property type="match status" value="1"/>
</dbReference>
<dbReference type="PANTHER" id="PTHR36456">
    <property type="entry name" value="UPF0232 PROTEIN SCO3875"/>
    <property type="match status" value="1"/>
</dbReference>
<dbReference type="RefSeq" id="WP_206727294.1">
    <property type="nucleotide sequence ID" value="NZ_CP071090.1"/>
</dbReference>
<dbReference type="InterPro" id="IPR007922">
    <property type="entry name" value="DciA-like"/>
</dbReference>
<evidence type="ECO:0000313" key="1">
    <source>
        <dbReference type="EMBL" id="QSQ25743.1"/>
    </source>
</evidence>
<dbReference type="Proteomes" id="UP000662747">
    <property type="component" value="Chromosome"/>
</dbReference>